<protein>
    <submittedName>
        <fullName evidence="2">Uncharacterized protein</fullName>
    </submittedName>
</protein>
<feature type="compositionally biased region" description="Low complexity" evidence="1">
    <location>
        <begin position="159"/>
        <end position="168"/>
    </location>
</feature>
<proteinExistence type="predicted"/>
<gene>
    <name evidence="2" type="ORF">BP01DRAFT_391228</name>
</gene>
<dbReference type="GeneID" id="37079293"/>
<keyword evidence="3" id="KW-1185">Reference proteome</keyword>
<evidence type="ECO:0000256" key="1">
    <source>
        <dbReference type="SAM" id="MobiDB-lite"/>
    </source>
</evidence>
<dbReference type="STRING" id="1450539.A0A318ZE95"/>
<dbReference type="Proteomes" id="UP000248349">
    <property type="component" value="Unassembled WGS sequence"/>
</dbReference>
<sequence length="413" mass="45285">MSYLSTRILDPPPGRIHWDNRILQPPKWLLTILPATTRHLLGTCYNHAYHSLRTQRYVELCFAQRYKALCPTVVKTISSSSDPSTSSSSSTTTTTATGPTATAATAATTTTAVISTTTATATATAPIPTATTTIPATPTPTTNPTATTLPQTNPPNPPARTTTPNNIPAQITHTQSIDRLFNWRRDYIPGDPTLAPTAKIPCCALRFHIDEAAYTAYATRYTALLDWYLAKVYQPYREAVRAVEECLVPGKGHDGGHGADGSNSSNAQPETAMPEMDRRQFKRWWEAVFVQEMMRWENRIPLLVVPSFEQVVGEVWEAVGDAVELEGEEISTVLAHSCGCIARETTVRCEHSDTDECPGVVMERCANTMSEPCELCRRLSEEPVEIARIPRDVHSSVNFELLGNTGPDAEPDA</sequence>
<accession>A0A318ZE95</accession>
<feature type="region of interest" description="Disordered" evidence="1">
    <location>
        <begin position="77"/>
        <end position="104"/>
    </location>
</feature>
<feature type="region of interest" description="Disordered" evidence="1">
    <location>
        <begin position="251"/>
        <end position="273"/>
    </location>
</feature>
<evidence type="ECO:0000313" key="3">
    <source>
        <dbReference type="Proteomes" id="UP000248349"/>
    </source>
</evidence>
<reference evidence="2 3" key="1">
    <citation type="submission" date="2016-12" db="EMBL/GenBank/DDBJ databases">
        <title>The genomes of Aspergillus section Nigri reveals drivers in fungal speciation.</title>
        <authorList>
            <consortium name="DOE Joint Genome Institute"/>
            <person name="Vesth T.C."/>
            <person name="Nybo J."/>
            <person name="Theobald S."/>
            <person name="Brandl J."/>
            <person name="Frisvad J.C."/>
            <person name="Nielsen K.F."/>
            <person name="Lyhne E.K."/>
            <person name="Kogle M.E."/>
            <person name="Kuo A."/>
            <person name="Riley R."/>
            <person name="Clum A."/>
            <person name="Nolan M."/>
            <person name="Lipzen A."/>
            <person name="Salamov A."/>
            <person name="Henrissat B."/>
            <person name="Wiebenga A."/>
            <person name="De Vries R.P."/>
            <person name="Grigoriev I.V."/>
            <person name="Mortensen U.H."/>
            <person name="Andersen M.R."/>
            <person name="Baker S.E."/>
        </authorList>
    </citation>
    <scope>NUCLEOTIDE SEQUENCE [LARGE SCALE GENOMIC DNA]</scope>
    <source>
        <strain evidence="2 3">JOP 1030-1</strain>
    </source>
</reference>
<dbReference type="EMBL" id="KZ821229">
    <property type="protein sequence ID" value="PYH45856.1"/>
    <property type="molecule type" value="Genomic_DNA"/>
</dbReference>
<feature type="region of interest" description="Disordered" evidence="1">
    <location>
        <begin position="124"/>
        <end position="168"/>
    </location>
</feature>
<organism evidence="2 3">
    <name type="scientific">Aspergillus saccharolyticus JOP 1030-1</name>
    <dbReference type="NCBI Taxonomy" id="1450539"/>
    <lineage>
        <taxon>Eukaryota</taxon>
        <taxon>Fungi</taxon>
        <taxon>Dikarya</taxon>
        <taxon>Ascomycota</taxon>
        <taxon>Pezizomycotina</taxon>
        <taxon>Eurotiomycetes</taxon>
        <taxon>Eurotiomycetidae</taxon>
        <taxon>Eurotiales</taxon>
        <taxon>Aspergillaceae</taxon>
        <taxon>Aspergillus</taxon>
        <taxon>Aspergillus subgen. Circumdati</taxon>
    </lineage>
</organism>
<dbReference type="RefSeq" id="XP_025431838.1">
    <property type="nucleotide sequence ID" value="XM_025578064.1"/>
</dbReference>
<name>A0A318ZE95_9EURO</name>
<feature type="compositionally biased region" description="Low complexity" evidence="1">
    <location>
        <begin position="124"/>
        <end position="151"/>
    </location>
</feature>
<evidence type="ECO:0000313" key="2">
    <source>
        <dbReference type="EMBL" id="PYH45856.1"/>
    </source>
</evidence>
<dbReference type="OrthoDB" id="4192850at2759"/>
<dbReference type="AlphaFoldDB" id="A0A318ZE95"/>